<proteinExistence type="predicted"/>
<name>A0AAV4MWT3_9ARAC</name>
<keyword evidence="2" id="KW-1185">Reference proteome</keyword>
<accession>A0AAV4MWT3</accession>
<sequence length="109" mass="12188">MAVCSASIEESLFVEQWRWPPYAEHLLLSFPRFFALSPLVKGAQGLSISEMPGVSLPPMWGRKGEGRIGWKEVLSIPQCQAQGDGQEIGGHLKTGRVVERRRNAKLRPF</sequence>
<evidence type="ECO:0000313" key="2">
    <source>
        <dbReference type="Proteomes" id="UP001054837"/>
    </source>
</evidence>
<gene>
    <name evidence="1" type="ORF">CDAR_611951</name>
</gene>
<dbReference type="EMBL" id="BPLQ01000822">
    <property type="protein sequence ID" value="GIX75404.1"/>
    <property type="molecule type" value="Genomic_DNA"/>
</dbReference>
<comment type="caution">
    <text evidence="1">The sequence shown here is derived from an EMBL/GenBank/DDBJ whole genome shotgun (WGS) entry which is preliminary data.</text>
</comment>
<evidence type="ECO:0000313" key="1">
    <source>
        <dbReference type="EMBL" id="GIX75404.1"/>
    </source>
</evidence>
<reference evidence="1 2" key="1">
    <citation type="submission" date="2021-06" db="EMBL/GenBank/DDBJ databases">
        <title>Caerostris darwini draft genome.</title>
        <authorList>
            <person name="Kono N."/>
            <person name="Arakawa K."/>
        </authorList>
    </citation>
    <scope>NUCLEOTIDE SEQUENCE [LARGE SCALE GENOMIC DNA]</scope>
</reference>
<organism evidence="1 2">
    <name type="scientific">Caerostris darwini</name>
    <dbReference type="NCBI Taxonomy" id="1538125"/>
    <lineage>
        <taxon>Eukaryota</taxon>
        <taxon>Metazoa</taxon>
        <taxon>Ecdysozoa</taxon>
        <taxon>Arthropoda</taxon>
        <taxon>Chelicerata</taxon>
        <taxon>Arachnida</taxon>
        <taxon>Araneae</taxon>
        <taxon>Araneomorphae</taxon>
        <taxon>Entelegynae</taxon>
        <taxon>Araneoidea</taxon>
        <taxon>Araneidae</taxon>
        <taxon>Caerostris</taxon>
    </lineage>
</organism>
<dbReference type="Proteomes" id="UP001054837">
    <property type="component" value="Unassembled WGS sequence"/>
</dbReference>
<dbReference type="AlphaFoldDB" id="A0AAV4MWT3"/>
<protein>
    <submittedName>
        <fullName evidence="1">Uncharacterized protein</fullName>
    </submittedName>
</protein>